<dbReference type="Pfam" id="PF02080">
    <property type="entry name" value="TrkA_C"/>
    <property type="match status" value="1"/>
</dbReference>
<dbReference type="SUPFAM" id="SSF116726">
    <property type="entry name" value="TrkA C-terminal domain-like"/>
    <property type="match status" value="1"/>
</dbReference>
<dbReference type="InterPro" id="IPR036291">
    <property type="entry name" value="NAD(P)-bd_dom_sf"/>
</dbReference>
<name>A0A9X9A489_BACCE</name>
<dbReference type="Gene3D" id="3.30.70.1450">
    <property type="entry name" value="Regulator of K+ conductance, C-terminal domain"/>
    <property type="match status" value="1"/>
</dbReference>
<dbReference type="Pfam" id="PF02254">
    <property type="entry name" value="TrkA_N"/>
    <property type="match status" value="1"/>
</dbReference>
<dbReference type="EMBL" id="SZOH01002531">
    <property type="protein sequence ID" value="TKI94426.1"/>
    <property type="molecule type" value="Genomic_DNA"/>
</dbReference>
<dbReference type="PROSITE" id="PS51202">
    <property type="entry name" value="RCK_C"/>
    <property type="match status" value="1"/>
</dbReference>
<dbReference type="AlphaFoldDB" id="A0A9X9A489"/>
<dbReference type="InterPro" id="IPR006037">
    <property type="entry name" value="RCK_C"/>
</dbReference>
<dbReference type="GO" id="GO:0006813">
    <property type="term" value="P:potassium ion transport"/>
    <property type="evidence" value="ECO:0007669"/>
    <property type="project" value="InterPro"/>
</dbReference>
<sequence>TIASLTEQTAFDADRVVVATSDDEQNLLLAEHAKELGVEHVIASVEDPLLQEKATQEHIAVFSTINSTRILLRALIDKPSLVRLITTANETVREVELRSNKYNGVALRRLPFLGDVLVIQIYRGNKALIPHGDTRLQHGDTLLVTGSKEHIDTLKNILE</sequence>
<feature type="domain" description="RCK C-terminal" evidence="1">
    <location>
        <begin position="79"/>
        <end position="159"/>
    </location>
</feature>
<evidence type="ECO:0000313" key="2">
    <source>
        <dbReference type="EMBL" id="TKI94426.1"/>
    </source>
</evidence>
<accession>A0A9X9A489</accession>
<feature type="non-terminal residue" evidence="2">
    <location>
        <position position="1"/>
    </location>
</feature>
<organism evidence="2 3">
    <name type="scientific">Bacillus cereus</name>
    <dbReference type="NCBI Taxonomy" id="1396"/>
    <lineage>
        <taxon>Bacteria</taxon>
        <taxon>Bacillati</taxon>
        <taxon>Bacillota</taxon>
        <taxon>Bacilli</taxon>
        <taxon>Bacillales</taxon>
        <taxon>Bacillaceae</taxon>
        <taxon>Bacillus</taxon>
        <taxon>Bacillus cereus group</taxon>
    </lineage>
</organism>
<dbReference type="Gene3D" id="3.40.50.720">
    <property type="entry name" value="NAD(P)-binding Rossmann-like Domain"/>
    <property type="match status" value="1"/>
</dbReference>
<reference evidence="2 3" key="1">
    <citation type="journal article" date="2019" name="Environ. Microbiol.">
        <title>An active ?-lactamase is a part of an orchestrated cell wall stress resistance network of Bacillus subtilis and related rhizosphere species.</title>
        <authorList>
            <person name="Bucher T."/>
            <person name="Keren-Paz A."/>
            <person name="Hausser J."/>
            <person name="Olender T."/>
            <person name="Cytryn E."/>
            <person name="Kolodkin-Gal I."/>
        </authorList>
    </citation>
    <scope>NUCLEOTIDE SEQUENCE [LARGE SCALE GENOMIC DNA]</scope>
    <source>
        <strain evidence="2 3">I32</strain>
    </source>
</reference>
<comment type="caution">
    <text evidence="2">The sequence shown here is derived from an EMBL/GenBank/DDBJ whole genome shotgun (WGS) entry which is preliminary data.</text>
</comment>
<evidence type="ECO:0000259" key="1">
    <source>
        <dbReference type="PROSITE" id="PS51202"/>
    </source>
</evidence>
<dbReference type="SUPFAM" id="SSF51735">
    <property type="entry name" value="NAD(P)-binding Rossmann-fold domains"/>
    <property type="match status" value="1"/>
</dbReference>
<dbReference type="InterPro" id="IPR003148">
    <property type="entry name" value="RCK_N"/>
</dbReference>
<dbReference type="Proteomes" id="UP000308444">
    <property type="component" value="Unassembled WGS sequence"/>
</dbReference>
<dbReference type="GO" id="GO:0008324">
    <property type="term" value="F:monoatomic cation transmembrane transporter activity"/>
    <property type="evidence" value="ECO:0007669"/>
    <property type="project" value="InterPro"/>
</dbReference>
<dbReference type="PANTHER" id="PTHR43833">
    <property type="entry name" value="POTASSIUM CHANNEL PROTEIN 2-RELATED-RELATED"/>
    <property type="match status" value="1"/>
</dbReference>
<gene>
    <name evidence="2" type="ORF">FC695_28680</name>
</gene>
<evidence type="ECO:0000313" key="3">
    <source>
        <dbReference type="Proteomes" id="UP000308444"/>
    </source>
</evidence>
<dbReference type="InterPro" id="IPR036721">
    <property type="entry name" value="RCK_C_sf"/>
</dbReference>
<protein>
    <submittedName>
        <fullName evidence="2">TrkA family potassium uptake protein</fullName>
    </submittedName>
</protein>
<dbReference type="InterPro" id="IPR050721">
    <property type="entry name" value="Trk_Ktr_HKT_K-transport"/>
</dbReference>
<proteinExistence type="predicted"/>